<feature type="signal peptide" evidence="1">
    <location>
        <begin position="1"/>
        <end position="21"/>
    </location>
</feature>
<accession>A0A937CSC7</accession>
<dbReference type="InterPro" id="IPR053167">
    <property type="entry name" value="Spore_coat_component"/>
</dbReference>
<feature type="domain" description="Spore coat protein U/FanG" evidence="2">
    <location>
        <begin position="35"/>
        <end position="169"/>
    </location>
</feature>
<evidence type="ECO:0000313" key="3">
    <source>
        <dbReference type="EMBL" id="MBL0391006.1"/>
    </source>
</evidence>
<dbReference type="PANTHER" id="PTHR37089:SF3">
    <property type="entry name" value="EXPORTED PROTEIN"/>
    <property type="match status" value="1"/>
</dbReference>
<dbReference type="EMBL" id="JAEQNE010000001">
    <property type="protein sequence ID" value="MBL0391006.1"/>
    <property type="molecule type" value="Genomic_DNA"/>
</dbReference>
<gene>
    <name evidence="3" type="ORF">JJ685_07605</name>
</gene>
<dbReference type="AlphaFoldDB" id="A0A937CSC7"/>
<proteinExistence type="predicted"/>
<keyword evidence="3" id="KW-0167">Capsid protein</keyword>
<reference evidence="3 4" key="1">
    <citation type="journal article" date="2017" name="Int. J. Syst. Evol. Microbiol.">
        <title>Ramlibacter monticola sp. nov., isolated from forest soil.</title>
        <authorList>
            <person name="Chaudhary D.K."/>
            <person name="Kim J."/>
        </authorList>
    </citation>
    <scope>NUCLEOTIDE SEQUENCE [LARGE SCALE GENOMIC DNA]</scope>
    <source>
        <strain evidence="3 4">KACC 19175</strain>
    </source>
</reference>
<organism evidence="3 4">
    <name type="scientific">Ramlibacter monticola</name>
    <dbReference type="NCBI Taxonomy" id="1926872"/>
    <lineage>
        <taxon>Bacteria</taxon>
        <taxon>Pseudomonadati</taxon>
        <taxon>Pseudomonadota</taxon>
        <taxon>Betaproteobacteria</taxon>
        <taxon>Burkholderiales</taxon>
        <taxon>Comamonadaceae</taxon>
        <taxon>Ramlibacter</taxon>
    </lineage>
</organism>
<protein>
    <submittedName>
        <fullName evidence="3">Spore coat protein U domain-containing protein</fullName>
    </submittedName>
</protein>
<comment type="caution">
    <text evidence="3">The sequence shown here is derived from an EMBL/GenBank/DDBJ whole genome shotgun (WGS) entry which is preliminary data.</text>
</comment>
<feature type="chain" id="PRO_5037014801" evidence="1">
    <location>
        <begin position="22"/>
        <end position="173"/>
    </location>
</feature>
<dbReference type="RefSeq" id="WP_201673570.1">
    <property type="nucleotide sequence ID" value="NZ_JAEQNE010000001.1"/>
</dbReference>
<evidence type="ECO:0000313" key="4">
    <source>
        <dbReference type="Proteomes" id="UP000599109"/>
    </source>
</evidence>
<dbReference type="PANTHER" id="PTHR37089">
    <property type="entry name" value="PROTEIN U-RELATED"/>
    <property type="match status" value="1"/>
</dbReference>
<dbReference type="Pfam" id="PF05229">
    <property type="entry name" value="SCPU"/>
    <property type="match status" value="1"/>
</dbReference>
<keyword evidence="3" id="KW-0946">Virion</keyword>
<dbReference type="SMART" id="SM00972">
    <property type="entry name" value="SCPU"/>
    <property type="match status" value="1"/>
</dbReference>
<dbReference type="InterPro" id="IPR007893">
    <property type="entry name" value="Spore_coat_U/FanG"/>
</dbReference>
<name>A0A937CSC7_9BURK</name>
<keyword evidence="4" id="KW-1185">Reference proteome</keyword>
<sequence>MAMRAPGSPAQRAIVAFLALAGLPTAPVGQTFFATSGMPVRIEIVASCSVTATDLDFGAYDAERGAPTRGQTSIALLCAPGLVVEVSLDRGTTFGATTSRRKLNFESGLDRLDYGLYQDPGRTLNWGDTPGEDTLEVPTTGLPQTVPVYGEIRAGQRVRDGIYSDVITVRVQF</sequence>
<evidence type="ECO:0000256" key="1">
    <source>
        <dbReference type="SAM" id="SignalP"/>
    </source>
</evidence>
<dbReference type="Proteomes" id="UP000599109">
    <property type="component" value="Unassembled WGS sequence"/>
</dbReference>
<keyword evidence="1" id="KW-0732">Signal</keyword>
<evidence type="ECO:0000259" key="2">
    <source>
        <dbReference type="Pfam" id="PF05229"/>
    </source>
</evidence>